<comment type="caution">
    <text evidence="2">The sequence shown here is derived from an EMBL/GenBank/DDBJ whole genome shotgun (WGS) entry which is preliminary data.</text>
</comment>
<dbReference type="EMBL" id="JAHRIO010027111">
    <property type="protein sequence ID" value="MEQ2166931.1"/>
    <property type="molecule type" value="Genomic_DNA"/>
</dbReference>
<feature type="non-terminal residue" evidence="2">
    <location>
        <position position="1"/>
    </location>
</feature>
<feature type="compositionally biased region" description="Low complexity" evidence="1">
    <location>
        <begin position="11"/>
        <end position="22"/>
    </location>
</feature>
<protein>
    <submittedName>
        <fullName evidence="2">Uncharacterized protein</fullName>
    </submittedName>
</protein>
<name>A0ABV0N7B2_9TELE</name>
<feature type="region of interest" description="Disordered" evidence="1">
    <location>
        <begin position="1"/>
        <end position="31"/>
    </location>
</feature>
<gene>
    <name evidence="2" type="ORF">GOODEAATRI_033576</name>
</gene>
<reference evidence="2 3" key="1">
    <citation type="submission" date="2021-06" db="EMBL/GenBank/DDBJ databases">
        <authorList>
            <person name="Palmer J.M."/>
        </authorList>
    </citation>
    <scope>NUCLEOTIDE SEQUENCE [LARGE SCALE GENOMIC DNA]</scope>
    <source>
        <strain evidence="2 3">GA_2019</strain>
        <tissue evidence="2">Muscle</tissue>
    </source>
</reference>
<evidence type="ECO:0000313" key="2">
    <source>
        <dbReference type="EMBL" id="MEQ2166931.1"/>
    </source>
</evidence>
<keyword evidence="3" id="KW-1185">Reference proteome</keyword>
<dbReference type="Proteomes" id="UP001476798">
    <property type="component" value="Unassembled WGS sequence"/>
</dbReference>
<proteinExistence type="predicted"/>
<organism evidence="2 3">
    <name type="scientific">Goodea atripinnis</name>
    <dbReference type="NCBI Taxonomy" id="208336"/>
    <lineage>
        <taxon>Eukaryota</taxon>
        <taxon>Metazoa</taxon>
        <taxon>Chordata</taxon>
        <taxon>Craniata</taxon>
        <taxon>Vertebrata</taxon>
        <taxon>Euteleostomi</taxon>
        <taxon>Actinopterygii</taxon>
        <taxon>Neopterygii</taxon>
        <taxon>Teleostei</taxon>
        <taxon>Neoteleostei</taxon>
        <taxon>Acanthomorphata</taxon>
        <taxon>Ovalentaria</taxon>
        <taxon>Atherinomorphae</taxon>
        <taxon>Cyprinodontiformes</taxon>
        <taxon>Goodeidae</taxon>
        <taxon>Goodea</taxon>
    </lineage>
</organism>
<accession>A0ABV0N7B2</accession>
<evidence type="ECO:0000313" key="3">
    <source>
        <dbReference type="Proteomes" id="UP001476798"/>
    </source>
</evidence>
<sequence>GIGYVEHRTIPSRSMSGLSYSSGGSGSMGGPRGCSSYLPGLYDSEAEDDHCQQYPVYHPHPGPCSHTSQESLNSTNTAPQVSIYLFIFKQQMKPIWLSNKSFFYCPPLQF</sequence>
<evidence type="ECO:0000256" key="1">
    <source>
        <dbReference type="SAM" id="MobiDB-lite"/>
    </source>
</evidence>